<evidence type="ECO:0000259" key="1">
    <source>
        <dbReference type="Pfam" id="PF21688"/>
    </source>
</evidence>
<dbReference type="InterPro" id="IPR036188">
    <property type="entry name" value="FAD/NAD-bd_sf"/>
</dbReference>
<organism evidence="2 3">
    <name type="scientific">Veillonella absiana</name>
    <dbReference type="NCBI Taxonomy" id="3079305"/>
    <lineage>
        <taxon>Bacteria</taxon>
        <taxon>Bacillati</taxon>
        <taxon>Bacillota</taxon>
        <taxon>Negativicutes</taxon>
        <taxon>Veillonellales</taxon>
        <taxon>Veillonellaceae</taxon>
        <taxon>Veillonella</taxon>
    </lineage>
</organism>
<dbReference type="Proteomes" id="UP001272515">
    <property type="component" value="Unassembled WGS sequence"/>
</dbReference>
<reference evidence="2 3" key="1">
    <citation type="submission" date="2023-10" db="EMBL/GenBank/DDBJ databases">
        <title>Veillonella sp. nov., isolated from a pig farm feces dump.</title>
        <authorList>
            <person name="Chang Y.-H."/>
        </authorList>
    </citation>
    <scope>NUCLEOTIDE SEQUENCE [LARGE SCALE GENOMIC DNA]</scope>
    <source>
        <strain evidence="2 3">YH-vei2233</strain>
    </source>
</reference>
<dbReference type="Pfam" id="PF21688">
    <property type="entry name" value="FAD-depend_C"/>
    <property type="match status" value="1"/>
</dbReference>
<dbReference type="SUPFAM" id="SSF51905">
    <property type="entry name" value="FAD/NAD(P)-binding domain"/>
    <property type="match status" value="1"/>
</dbReference>
<gene>
    <name evidence="2" type="ORF">RVY80_01065</name>
</gene>
<sequence>MIRLINLRVAVTVKTGLQELLEKKFPPLRGQIQDIHVVRRAVDARKKPNVVFVYTLFIEVHDETTVMKKLQKDKNFSVITPEAPEPIVQGNVPLAHRPVVMGFGPAGMLAAFYLAREGYAPIVLERGQDVDTRTADIEAFWKEGQFKPTSNVQFGEGGAGTFSDGKLTTRVTHPRLHEIAEYFVEFGAPQEILYKHKPHVGTDKLRTMVKNMRERIIEWGGTVRFGAQVTDLFIEAGHIVGVEVNGSERIDTTIVLSGVGHSARDTYEMLYERHVAMEAKPFAIGVRIEHPQSMIDVSQYGVMPEELGLGAAEYSLVYHDGETGRTSYSFCMCPGGQVVASASENGGVVTNGMSLYARDSGIANSALVVNVSPDDFGQHPLDGVAFQRTWERKAYELGGANYAAPAQTIGSFLAHSKDEETAQRGRELLADAGESSASVGNSLHSYEPAIVDRDLHDCLPDFVTSVLERALPYWGRRIHGFDNADICMTGVETRTSAPLRMGRDTNRVSPTVGGFYPMGEGAGYAGGIMSAALDGAETAIICMAKYKPVGK</sequence>
<dbReference type="PANTHER" id="PTHR42842">
    <property type="entry name" value="FAD/NAD(P)-BINDING OXIDOREDUCTASE"/>
    <property type="match status" value="1"/>
</dbReference>
<feature type="domain" description="FAD-dependent protein C-terminal" evidence="1">
    <location>
        <begin position="281"/>
        <end position="495"/>
    </location>
</feature>
<dbReference type="RefSeq" id="WP_295189003.1">
    <property type="nucleotide sequence ID" value="NZ_JAWJZA010000010.1"/>
</dbReference>
<protein>
    <recommendedName>
        <fullName evidence="1">FAD-dependent protein C-terminal domain-containing protein</fullName>
    </recommendedName>
</protein>
<dbReference type="PANTHER" id="PTHR42842:SF3">
    <property type="entry name" value="FAD_NAD(P)-BINDING OXIDOREDUCTASE FAMILY PROTEIN"/>
    <property type="match status" value="1"/>
</dbReference>
<dbReference type="EMBL" id="JAWJZB010000001">
    <property type="protein sequence ID" value="MDV5087445.1"/>
    <property type="molecule type" value="Genomic_DNA"/>
</dbReference>
<name>A0ABU3Z694_9FIRM</name>
<dbReference type="InterPro" id="IPR028348">
    <property type="entry name" value="FAD-binding_protein"/>
</dbReference>
<comment type="caution">
    <text evidence="2">The sequence shown here is derived from an EMBL/GenBank/DDBJ whole genome shotgun (WGS) entry which is preliminary data.</text>
</comment>
<dbReference type="Gene3D" id="3.30.70.2700">
    <property type="match status" value="1"/>
</dbReference>
<evidence type="ECO:0000313" key="2">
    <source>
        <dbReference type="EMBL" id="MDV5087445.1"/>
    </source>
</evidence>
<dbReference type="InterPro" id="IPR049516">
    <property type="entry name" value="FAD-depend_C"/>
</dbReference>
<proteinExistence type="predicted"/>
<dbReference type="PIRSF" id="PIRSF038984">
    <property type="entry name" value="FAD_binding_protein"/>
    <property type="match status" value="1"/>
</dbReference>
<accession>A0ABU3Z694</accession>
<dbReference type="Gene3D" id="3.50.50.60">
    <property type="entry name" value="FAD/NAD(P)-binding domain"/>
    <property type="match status" value="2"/>
</dbReference>
<keyword evidence="3" id="KW-1185">Reference proteome</keyword>
<evidence type="ECO:0000313" key="3">
    <source>
        <dbReference type="Proteomes" id="UP001272515"/>
    </source>
</evidence>